<name>A0A0E0F4T1_9ORYZ</name>
<organism evidence="2">
    <name type="scientific">Oryza meridionalis</name>
    <dbReference type="NCBI Taxonomy" id="40149"/>
    <lineage>
        <taxon>Eukaryota</taxon>
        <taxon>Viridiplantae</taxon>
        <taxon>Streptophyta</taxon>
        <taxon>Embryophyta</taxon>
        <taxon>Tracheophyta</taxon>
        <taxon>Spermatophyta</taxon>
        <taxon>Magnoliopsida</taxon>
        <taxon>Liliopsida</taxon>
        <taxon>Poales</taxon>
        <taxon>Poaceae</taxon>
        <taxon>BOP clade</taxon>
        <taxon>Oryzoideae</taxon>
        <taxon>Oryzeae</taxon>
        <taxon>Oryzinae</taxon>
        <taxon>Oryza</taxon>
    </lineage>
</organism>
<keyword evidence="3" id="KW-1185">Reference proteome</keyword>
<dbReference type="Proteomes" id="UP000008021">
    <property type="component" value="Chromosome 11"/>
</dbReference>
<evidence type="ECO:0000313" key="3">
    <source>
        <dbReference type="Proteomes" id="UP000008021"/>
    </source>
</evidence>
<dbReference type="HOGENOM" id="CLU_2926552_0_0_1"/>
<feature type="region of interest" description="Disordered" evidence="1">
    <location>
        <begin position="1"/>
        <end position="20"/>
    </location>
</feature>
<sequence>MAEAIEGAPVAAPQLPCPPLLLDLATGKEATGGDNNKGADGGCFHTPLPLSNPGGGEAGHG</sequence>
<protein>
    <submittedName>
        <fullName evidence="2">Uncharacterized protein</fullName>
    </submittedName>
</protein>
<feature type="compositionally biased region" description="Low complexity" evidence="1">
    <location>
        <begin position="8"/>
        <end position="20"/>
    </location>
</feature>
<evidence type="ECO:0000313" key="2">
    <source>
        <dbReference type="EnsemblPlants" id="OMERI11G08740.1"/>
    </source>
</evidence>
<proteinExistence type="predicted"/>
<feature type="region of interest" description="Disordered" evidence="1">
    <location>
        <begin position="25"/>
        <end position="61"/>
    </location>
</feature>
<evidence type="ECO:0000256" key="1">
    <source>
        <dbReference type="SAM" id="MobiDB-lite"/>
    </source>
</evidence>
<reference evidence="2" key="2">
    <citation type="submission" date="2018-05" db="EMBL/GenBank/DDBJ databases">
        <title>OmerRS3 (Oryza meridionalis Reference Sequence Version 3).</title>
        <authorList>
            <person name="Zhang J."/>
            <person name="Kudrna D."/>
            <person name="Lee S."/>
            <person name="Talag J."/>
            <person name="Welchert J."/>
            <person name="Wing R.A."/>
        </authorList>
    </citation>
    <scope>NUCLEOTIDE SEQUENCE [LARGE SCALE GENOMIC DNA]</scope>
    <source>
        <strain evidence="2">cv. OR44</strain>
    </source>
</reference>
<dbReference type="Gramene" id="OMERI11G08740.1">
    <property type="protein sequence ID" value="OMERI11G08740.1"/>
    <property type="gene ID" value="OMERI11G08740"/>
</dbReference>
<dbReference type="AlphaFoldDB" id="A0A0E0F4T1"/>
<dbReference type="EnsemblPlants" id="OMERI11G08740.1">
    <property type="protein sequence ID" value="OMERI11G08740.1"/>
    <property type="gene ID" value="OMERI11G08740"/>
</dbReference>
<accession>A0A0E0F4T1</accession>
<reference evidence="2" key="1">
    <citation type="submission" date="2015-04" db="UniProtKB">
        <authorList>
            <consortium name="EnsemblPlants"/>
        </authorList>
    </citation>
    <scope>IDENTIFICATION</scope>
</reference>